<protein>
    <submittedName>
        <fullName evidence="2">Aminodeoxychorismate synthase component I</fullName>
        <ecNumber evidence="2">2.6.1.85</ecNumber>
    </submittedName>
</protein>
<name>A0A923PJD7_9BACT</name>
<dbReference type="InterPro" id="IPR015890">
    <property type="entry name" value="Chorismate_C"/>
</dbReference>
<accession>A0A923PJD7</accession>
<dbReference type="EMBL" id="JACSIT010000120">
    <property type="protein sequence ID" value="MBC6995228.1"/>
    <property type="molecule type" value="Genomic_DNA"/>
</dbReference>
<dbReference type="InterPro" id="IPR005801">
    <property type="entry name" value="ADC_synthase"/>
</dbReference>
<evidence type="ECO:0000313" key="3">
    <source>
        <dbReference type="Proteomes" id="UP000650081"/>
    </source>
</evidence>
<organism evidence="2 3">
    <name type="scientific">Neolewinella lacunae</name>
    <dbReference type="NCBI Taxonomy" id="1517758"/>
    <lineage>
        <taxon>Bacteria</taxon>
        <taxon>Pseudomonadati</taxon>
        <taxon>Bacteroidota</taxon>
        <taxon>Saprospiria</taxon>
        <taxon>Saprospirales</taxon>
        <taxon>Lewinellaceae</taxon>
        <taxon>Neolewinella</taxon>
    </lineage>
</organism>
<dbReference type="InterPro" id="IPR019999">
    <property type="entry name" value="Anth_synth_I-like"/>
</dbReference>
<evidence type="ECO:0000313" key="2">
    <source>
        <dbReference type="EMBL" id="MBC6995228.1"/>
    </source>
</evidence>
<proteinExistence type="predicted"/>
<keyword evidence="2" id="KW-0808">Transferase</keyword>
<dbReference type="PRINTS" id="PR00095">
    <property type="entry name" value="ANTSNTHASEI"/>
</dbReference>
<sequence length="344" mass="37850">MKNVSAAVPTESNVTMTQWAERLNALGGQRQACFFLVDFEQIAPQVWPLDDTAAIPPRFSFPGRPDVPSTTLSSKVPRLTATHVPAADFRRAFAVVQAGLRRGDSFLTNLTFPTPVQLNGNYEEIYWKSEAKYRIWWPGHFVCFSPETFVTVSEAGYIESRPMKGTAPDTAKGRRELLGSAKEIAEHATIVDLIRNDLSQVAKGVRVTDYRYFHKIATSRRGLVQTSSNIGGQLPPGWQANLGTLLARLLPAGSVSGAPKPATVDLIRRAENGPRGYYCGIGGYFDGHQLDTCVLIRFITEHPGGGHVFHSGGGITASSQWEDEYAELQRKIRIPLALKTKSLH</sequence>
<keyword evidence="2" id="KW-0032">Aminotransferase</keyword>
<dbReference type="AlphaFoldDB" id="A0A923PJD7"/>
<reference evidence="2" key="1">
    <citation type="submission" date="2020-08" db="EMBL/GenBank/DDBJ databases">
        <title>Lewinella bacteria from marine environments.</title>
        <authorList>
            <person name="Zhong Y."/>
        </authorList>
    </citation>
    <scope>NUCLEOTIDE SEQUENCE</scope>
    <source>
        <strain evidence="2">KCTC 42187</strain>
    </source>
</reference>
<keyword evidence="3" id="KW-1185">Reference proteome</keyword>
<dbReference type="Proteomes" id="UP000650081">
    <property type="component" value="Unassembled WGS sequence"/>
</dbReference>
<evidence type="ECO:0000259" key="1">
    <source>
        <dbReference type="Pfam" id="PF00425"/>
    </source>
</evidence>
<dbReference type="SUPFAM" id="SSF56322">
    <property type="entry name" value="ADC synthase"/>
    <property type="match status" value="1"/>
</dbReference>
<comment type="caution">
    <text evidence="2">The sequence shown here is derived from an EMBL/GenBank/DDBJ whole genome shotgun (WGS) entry which is preliminary data.</text>
</comment>
<dbReference type="Gene3D" id="3.60.120.10">
    <property type="entry name" value="Anthranilate synthase"/>
    <property type="match status" value="1"/>
</dbReference>
<dbReference type="GO" id="GO:0046820">
    <property type="term" value="F:4-amino-4-deoxychorismate synthase activity"/>
    <property type="evidence" value="ECO:0007669"/>
    <property type="project" value="UniProtKB-EC"/>
</dbReference>
<gene>
    <name evidence="2" type="ORF">H9S92_13700</name>
</gene>
<dbReference type="GO" id="GO:0000162">
    <property type="term" value="P:L-tryptophan biosynthetic process"/>
    <property type="evidence" value="ECO:0007669"/>
    <property type="project" value="TreeGrafter"/>
</dbReference>
<dbReference type="PANTHER" id="PTHR11236:SF50">
    <property type="entry name" value="AMINODEOXYCHORISMATE SYNTHASE COMPONENT 1"/>
    <property type="match status" value="1"/>
</dbReference>
<feature type="domain" description="Chorismate-utilising enzyme C-terminal" evidence="1">
    <location>
        <begin position="87"/>
        <end position="331"/>
    </location>
</feature>
<dbReference type="EC" id="2.6.1.85" evidence="2"/>
<dbReference type="PANTHER" id="PTHR11236">
    <property type="entry name" value="AMINOBENZOATE/ANTHRANILATE SYNTHASE"/>
    <property type="match status" value="1"/>
</dbReference>
<dbReference type="NCBIfam" id="NF005486">
    <property type="entry name" value="PRK07093.1"/>
    <property type="match status" value="1"/>
</dbReference>
<dbReference type="Pfam" id="PF00425">
    <property type="entry name" value="Chorismate_bind"/>
    <property type="match status" value="1"/>
</dbReference>
<dbReference type="RefSeq" id="WP_187467274.1">
    <property type="nucleotide sequence ID" value="NZ_JACSIT010000120.1"/>
</dbReference>